<gene>
    <name evidence="2" type="ORF">REISMN_08175</name>
</gene>
<evidence type="ECO:0000256" key="1">
    <source>
        <dbReference type="SAM" id="SignalP"/>
    </source>
</evidence>
<keyword evidence="1" id="KW-0732">Signal</keyword>
<organism evidence="2 3">
    <name type="scientific">Rickettsia tamurae subsp. buchneri</name>
    <dbReference type="NCBI Taxonomy" id="1462938"/>
    <lineage>
        <taxon>Bacteria</taxon>
        <taxon>Pseudomonadati</taxon>
        <taxon>Pseudomonadota</taxon>
        <taxon>Alphaproteobacteria</taxon>
        <taxon>Rickettsiales</taxon>
        <taxon>Rickettsiaceae</taxon>
        <taxon>Rickettsieae</taxon>
        <taxon>Rickettsia</taxon>
        <taxon>spotted fever group</taxon>
    </lineage>
</organism>
<dbReference type="RefSeq" id="WP_037214545.1">
    <property type="nucleotide sequence ID" value="NZ_JFKF01000199.1"/>
</dbReference>
<keyword evidence="3" id="KW-1185">Reference proteome</keyword>
<dbReference type="AlphaFoldDB" id="A0A8E0WKE9"/>
<accession>A0A8E0WKE9</accession>
<name>A0A8E0WKE9_9RICK</name>
<feature type="signal peptide" evidence="1">
    <location>
        <begin position="1"/>
        <end position="27"/>
    </location>
</feature>
<geneLocation type="plasmid" evidence="2">
    <name>pREISMN_1</name>
</geneLocation>
<comment type="caution">
    <text evidence="2">The sequence shown here is derived from an EMBL/GenBank/DDBJ whole genome shotgun (WGS) entry which is preliminary data.</text>
</comment>
<dbReference type="Proteomes" id="UP000027161">
    <property type="component" value="Unassembled WGS sequence"/>
</dbReference>
<keyword evidence="2" id="KW-0614">Plasmid</keyword>
<feature type="chain" id="PRO_5034489921" evidence="1">
    <location>
        <begin position="28"/>
        <end position="238"/>
    </location>
</feature>
<dbReference type="EMBL" id="JFKF01000199">
    <property type="protein sequence ID" value="KDO02233.1"/>
    <property type="molecule type" value="Genomic_DNA"/>
</dbReference>
<proteinExistence type="predicted"/>
<protein>
    <submittedName>
        <fullName evidence="2">Uncharacterized protein</fullName>
    </submittedName>
</protein>
<reference evidence="2 3" key="1">
    <citation type="submission" date="2014-02" db="EMBL/GenBank/DDBJ databases">
        <title>Draft genome sequence of Rickettsia buchneri sp. nov. ISO7T.</title>
        <authorList>
            <person name="Felsheim R.F."/>
            <person name="Kurtti T.J."/>
            <person name="Munderloh U.G."/>
        </authorList>
    </citation>
    <scope>NUCLEOTIDE SEQUENCE [LARGE SCALE GENOMIC DNA]</scope>
    <source>
        <strain evidence="3">ISO7</strain>
        <plasmid evidence="2">pREISMN_1</plasmid>
    </source>
</reference>
<sequence>MKKGLFKFNIFCPVALILVLNGSNIFASTNDKLMMQSYFDQAEDFKEATPLNSPEDIDPKGSITGSKDDFAHLSNMRDQELTHQGAKLLNHSEDGALLIESDIAKNNAINEHSINNDNALIKQAQEIANDPLKVTSGTYYSSSETPSKTTIYKSCMEGGDITLDIIRQLHIEPELIEEFGDFQDKEMNILSSDIDLSWTKRVTDRDSGKGYSWSREYTSINEEDGNVQFHLKIRYLIH</sequence>
<evidence type="ECO:0000313" key="3">
    <source>
        <dbReference type="Proteomes" id="UP000027161"/>
    </source>
</evidence>
<evidence type="ECO:0000313" key="2">
    <source>
        <dbReference type="EMBL" id="KDO02233.1"/>
    </source>
</evidence>